<dbReference type="AlphaFoldDB" id="A0A9N9GRH0"/>
<accession>A0A9N9GRH0</accession>
<gene>
    <name evidence="2" type="ORF">FCALED_LOCUS9518</name>
</gene>
<name>A0A9N9GRH0_9GLOM</name>
<dbReference type="Pfam" id="PF00561">
    <property type="entry name" value="Abhydrolase_1"/>
    <property type="match status" value="1"/>
</dbReference>
<dbReference type="Proteomes" id="UP000789570">
    <property type="component" value="Unassembled WGS sequence"/>
</dbReference>
<evidence type="ECO:0000313" key="3">
    <source>
        <dbReference type="Proteomes" id="UP000789570"/>
    </source>
</evidence>
<feature type="domain" description="AB hydrolase-1" evidence="1">
    <location>
        <begin position="41"/>
        <end position="275"/>
    </location>
</feature>
<dbReference type="InterPro" id="IPR050228">
    <property type="entry name" value="Carboxylesterase_BioH"/>
</dbReference>
<reference evidence="2" key="1">
    <citation type="submission" date="2021-06" db="EMBL/GenBank/DDBJ databases">
        <authorList>
            <person name="Kallberg Y."/>
            <person name="Tangrot J."/>
            <person name="Rosling A."/>
        </authorList>
    </citation>
    <scope>NUCLEOTIDE SEQUENCE</scope>
    <source>
        <strain evidence="2">UK204</strain>
    </source>
</reference>
<dbReference type="SUPFAM" id="SSF53474">
    <property type="entry name" value="alpha/beta-Hydrolases"/>
    <property type="match status" value="1"/>
</dbReference>
<dbReference type="PRINTS" id="PR00111">
    <property type="entry name" value="ABHYDROLASE"/>
</dbReference>
<dbReference type="Gene3D" id="3.40.50.1820">
    <property type="entry name" value="alpha/beta hydrolase"/>
    <property type="match status" value="1"/>
</dbReference>
<sequence length="306" mass="34741">MSYSTKYLPTYKTIFIDSTDNTQLELLCNIGTNKIQHIKLPPLLFVHGSYHAAWCWENFLGWFSGRGFDCFALSLRGHGESTKLPRKDSTWTLEHYVEDVSSAVEFLIANGLSKPIIIGHAMGGAICQKYLENSSDRVTSCVLLCSIPPTGSIYSFPNWFSSVSLTTLSALLLQNPYFLISTPERARKAYFSSNFPKDLLDQYHSKFERTFNTKVNLQTLTTFIDTKKILNQKKLLKSMIIIGGEKDCIIPVDVLDKLGKSYGGIKVDIVRDVAHDVMLEVKWEDVAIVILKRIQEKLFEQFAKIY</sequence>
<evidence type="ECO:0000259" key="1">
    <source>
        <dbReference type="Pfam" id="PF00561"/>
    </source>
</evidence>
<keyword evidence="3" id="KW-1185">Reference proteome</keyword>
<dbReference type="PANTHER" id="PTHR43194">
    <property type="entry name" value="HYDROLASE ALPHA/BETA FOLD FAMILY"/>
    <property type="match status" value="1"/>
</dbReference>
<organism evidence="2 3">
    <name type="scientific">Funneliformis caledonium</name>
    <dbReference type="NCBI Taxonomy" id="1117310"/>
    <lineage>
        <taxon>Eukaryota</taxon>
        <taxon>Fungi</taxon>
        <taxon>Fungi incertae sedis</taxon>
        <taxon>Mucoromycota</taxon>
        <taxon>Glomeromycotina</taxon>
        <taxon>Glomeromycetes</taxon>
        <taxon>Glomerales</taxon>
        <taxon>Glomeraceae</taxon>
        <taxon>Funneliformis</taxon>
    </lineage>
</organism>
<dbReference type="InterPro" id="IPR000073">
    <property type="entry name" value="AB_hydrolase_1"/>
</dbReference>
<evidence type="ECO:0000313" key="2">
    <source>
        <dbReference type="EMBL" id="CAG8620307.1"/>
    </source>
</evidence>
<protein>
    <submittedName>
        <fullName evidence="2">16592_t:CDS:1</fullName>
    </submittedName>
</protein>
<comment type="caution">
    <text evidence="2">The sequence shown here is derived from an EMBL/GenBank/DDBJ whole genome shotgun (WGS) entry which is preliminary data.</text>
</comment>
<dbReference type="EMBL" id="CAJVPQ010003182">
    <property type="protein sequence ID" value="CAG8620307.1"/>
    <property type="molecule type" value="Genomic_DNA"/>
</dbReference>
<dbReference type="OrthoDB" id="8119704at2759"/>
<proteinExistence type="predicted"/>
<dbReference type="PANTHER" id="PTHR43194:SF2">
    <property type="entry name" value="PEROXISOMAL MEMBRANE PROTEIN LPX1"/>
    <property type="match status" value="1"/>
</dbReference>
<dbReference type="InterPro" id="IPR029058">
    <property type="entry name" value="AB_hydrolase_fold"/>
</dbReference>